<dbReference type="Proteomes" id="UP000245829">
    <property type="component" value="Unassembled WGS sequence"/>
</dbReference>
<dbReference type="GO" id="GO:0000155">
    <property type="term" value="F:phosphorelay sensor kinase activity"/>
    <property type="evidence" value="ECO:0007669"/>
    <property type="project" value="InterPro"/>
</dbReference>
<evidence type="ECO:0000313" key="10">
    <source>
        <dbReference type="EMBL" id="GBH33932.1"/>
    </source>
</evidence>
<feature type="transmembrane region" description="Helical" evidence="8">
    <location>
        <begin position="180"/>
        <end position="200"/>
    </location>
</feature>
<dbReference type="EMBL" id="BGKI01000004">
    <property type="protein sequence ID" value="GBH33932.1"/>
    <property type="molecule type" value="Genomic_DNA"/>
</dbReference>
<gene>
    <name evidence="10" type="ORF">NZNM25_07230</name>
</gene>
<evidence type="ECO:0000256" key="4">
    <source>
        <dbReference type="ARBA" id="ARBA00022679"/>
    </source>
</evidence>
<protein>
    <recommendedName>
        <fullName evidence="2">histidine kinase</fullName>
        <ecNumber evidence="2">2.7.13.3</ecNumber>
    </recommendedName>
</protein>
<dbReference type="Gene3D" id="1.10.287.130">
    <property type="match status" value="1"/>
</dbReference>
<evidence type="ECO:0000256" key="3">
    <source>
        <dbReference type="ARBA" id="ARBA00022553"/>
    </source>
</evidence>
<keyword evidence="3" id="KW-0597">Phosphoprotein</keyword>
<keyword evidence="7" id="KW-0175">Coiled coil</keyword>
<proteinExistence type="predicted"/>
<keyword evidence="8" id="KW-0812">Transmembrane</keyword>
<organism evidence="10 11">
    <name type="scientific">Nitrosopumilus zosterae</name>
    <dbReference type="NCBI Taxonomy" id="718286"/>
    <lineage>
        <taxon>Archaea</taxon>
        <taxon>Nitrososphaerota</taxon>
        <taxon>Nitrososphaeria</taxon>
        <taxon>Nitrosopumilales</taxon>
        <taxon>Nitrosopumilaceae</taxon>
        <taxon>Nitrosopumilus</taxon>
    </lineage>
</organism>
<evidence type="ECO:0000259" key="9">
    <source>
        <dbReference type="PROSITE" id="PS50109"/>
    </source>
</evidence>
<dbReference type="EC" id="2.7.13.3" evidence="2"/>
<comment type="caution">
    <text evidence="10">The sequence shown here is derived from an EMBL/GenBank/DDBJ whole genome shotgun (WGS) entry which is preliminary data.</text>
</comment>
<dbReference type="InterPro" id="IPR004358">
    <property type="entry name" value="Sig_transdc_His_kin-like_C"/>
</dbReference>
<evidence type="ECO:0000256" key="2">
    <source>
        <dbReference type="ARBA" id="ARBA00012438"/>
    </source>
</evidence>
<sequence>MIILLLGVVSIYTIKTMDDINQNYNFILEYNQNISNFDDIKIKYERQMTIFESLKSEENLAGVGTFWIYNTEIKNKIYDFNTLIINNPQFVELLEDKKSLELENNIDSYYNLHLNYENSASDALSYFYDGDFGLFLLEYENLKHLQFELFEKLEDIEQTLEIIPVYSKISVEHIIADFQILQWTMIILVGVVTTMLVFFLNQTNSNLKSEIKMQTKNLQKLNEQLKTVDKKREEFISIASHELKGPIQPIFGFVELAKTGIISNQEALEGISNIALNLENIANNVLDLTKIENDELELHLEKNSINELISEVLDSEHFNPDRKVPIITRLDVDVVMNLDRTRIKQVLRNILDNCIKFTETGTITIQTNLLKDKKTLKLFITDSGPEIPHDVLPKIFKKFVTKGNYKVSGFGLGLYISKNIVDAHKGKISAYNKNGHPVFEISLPIISFDLTWKDSESSNLEKNIEYN</sequence>
<name>A0A2S2KQI2_9ARCH</name>
<dbReference type="InterPro" id="IPR036097">
    <property type="entry name" value="HisK_dim/P_sf"/>
</dbReference>
<accession>A0A2S2KQI2</accession>
<keyword evidence="5" id="KW-0418">Kinase</keyword>
<dbReference type="SMART" id="SM00388">
    <property type="entry name" value="HisKA"/>
    <property type="match status" value="1"/>
</dbReference>
<dbReference type="PANTHER" id="PTHR43711:SF1">
    <property type="entry name" value="HISTIDINE KINASE 1"/>
    <property type="match status" value="1"/>
</dbReference>
<dbReference type="Pfam" id="PF00512">
    <property type="entry name" value="HisKA"/>
    <property type="match status" value="1"/>
</dbReference>
<keyword evidence="4" id="KW-0808">Transferase</keyword>
<dbReference type="RefSeq" id="WP_264953893.1">
    <property type="nucleotide sequence ID" value="NZ_AP026695.1"/>
</dbReference>
<evidence type="ECO:0000313" key="11">
    <source>
        <dbReference type="Proteomes" id="UP000245829"/>
    </source>
</evidence>
<keyword evidence="8" id="KW-1133">Transmembrane helix</keyword>
<dbReference type="CDD" id="cd00082">
    <property type="entry name" value="HisKA"/>
    <property type="match status" value="1"/>
</dbReference>
<comment type="catalytic activity">
    <reaction evidence="1">
        <text>ATP + protein L-histidine = ADP + protein N-phospho-L-histidine.</text>
        <dbReference type="EC" id="2.7.13.3"/>
    </reaction>
</comment>
<dbReference type="Pfam" id="PF02518">
    <property type="entry name" value="HATPase_c"/>
    <property type="match status" value="1"/>
</dbReference>
<evidence type="ECO:0000256" key="8">
    <source>
        <dbReference type="SAM" id="Phobius"/>
    </source>
</evidence>
<feature type="domain" description="Histidine kinase" evidence="9">
    <location>
        <begin position="238"/>
        <end position="447"/>
    </location>
</feature>
<dbReference type="InterPro" id="IPR003594">
    <property type="entry name" value="HATPase_dom"/>
</dbReference>
<evidence type="ECO:0000256" key="1">
    <source>
        <dbReference type="ARBA" id="ARBA00000085"/>
    </source>
</evidence>
<keyword evidence="6" id="KW-0902">Two-component regulatory system</keyword>
<evidence type="ECO:0000256" key="7">
    <source>
        <dbReference type="SAM" id="Coils"/>
    </source>
</evidence>
<dbReference type="SUPFAM" id="SSF55874">
    <property type="entry name" value="ATPase domain of HSP90 chaperone/DNA topoisomerase II/histidine kinase"/>
    <property type="match status" value="1"/>
</dbReference>
<dbReference type="SUPFAM" id="SSF47384">
    <property type="entry name" value="Homodimeric domain of signal transducing histidine kinase"/>
    <property type="match status" value="1"/>
</dbReference>
<keyword evidence="8" id="KW-0472">Membrane</keyword>
<dbReference type="Gene3D" id="3.30.565.10">
    <property type="entry name" value="Histidine kinase-like ATPase, C-terminal domain"/>
    <property type="match status" value="1"/>
</dbReference>
<evidence type="ECO:0000256" key="6">
    <source>
        <dbReference type="ARBA" id="ARBA00023012"/>
    </source>
</evidence>
<dbReference type="InterPro" id="IPR005467">
    <property type="entry name" value="His_kinase_dom"/>
</dbReference>
<feature type="coiled-coil region" evidence="7">
    <location>
        <begin position="204"/>
        <end position="238"/>
    </location>
</feature>
<dbReference type="AlphaFoldDB" id="A0A2S2KQI2"/>
<evidence type="ECO:0000256" key="5">
    <source>
        <dbReference type="ARBA" id="ARBA00022777"/>
    </source>
</evidence>
<keyword evidence="11" id="KW-1185">Reference proteome</keyword>
<dbReference type="PRINTS" id="PR00344">
    <property type="entry name" value="BCTRLSENSOR"/>
</dbReference>
<dbReference type="InterPro" id="IPR003661">
    <property type="entry name" value="HisK_dim/P_dom"/>
</dbReference>
<reference evidence="10 11" key="1">
    <citation type="submission" date="2018-05" db="EMBL/GenBank/DDBJ databases">
        <title>genome sequencing of Nitrosopumilus sp. NM25.</title>
        <authorList>
            <person name="Mori K."/>
            <person name="Nakagawa T."/>
        </authorList>
    </citation>
    <scope>NUCLEOTIDE SEQUENCE [LARGE SCALE GENOMIC DNA]</scope>
    <source>
        <strain evidence="10 11">NM25</strain>
    </source>
</reference>
<dbReference type="PANTHER" id="PTHR43711">
    <property type="entry name" value="TWO-COMPONENT HISTIDINE KINASE"/>
    <property type="match status" value="1"/>
</dbReference>
<dbReference type="GeneID" id="76208952"/>
<dbReference type="PROSITE" id="PS50109">
    <property type="entry name" value="HIS_KIN"/>
    <property type="match status" value="1"/>
</dbReference>
<dbReference type="SMART" id="SM00387">
    <property type="entry name" value="HATPase_c"/>
    <property type="match status" value="1"/>
</dbReference>
<dbReference type="InterPro" id="IPR050736">
    <property type="entry name" value="Sensor_HK_Regulatory"/>
</dbReference>
<dbReference type="InterPro" id="IPR036890">
    <property type="entry name" value="HATPase_C_sf"/>
</dbReference>